<reference evidence="2" key="1">
    <citation type="journal article" date="2014" name="Genome Biol. Evol.">
        <title>Pangenome evidence for extensive interdomain horizontal transfer affecting lineage core and shell genes in uncultured planktonic thaumarchaeota and euryarchaeota.</title>
        <authorList>
            <person name="Deschamps P."/>
            <person name="Zivanovic Y."/>
            <person name="Moreira D."/>
            <person name="Rodriguez-Valera F."/>
            <person name="Lopez-Garcia P."/>
        </authorList>
    </citation>
    <scope>NUCLEOTIDE SEQUENCE</scope>
</reference>
<evidence type="ECO:0000259" key="1">
    <source>
        <dbReference type="Pfam" id="PF18477"/>
    </source>
</evidence>
<sequence>MVEVICDTSFLIHLATRKIKNIDSVNTEIGQIQFVVPSAVLNELKKLSKTQKKKQDAVTALEFARNLKTTQMSGKFADQAIIERVRKRGGIIATIDNELKNKIKSLGGSVMSLSNDKIVLES</sequence>
<name>A0A075G1D0_9ARCH</name>
<feature type="domain" description="VapC9 PIN-like" evidence="1">
    <location>
        <begin position="4"/>
        <end position="113"/>
    </location>
</feature>
<dbReference type="PANTHER" id="PTHR12416">
    <property type="entry name" value="RRNA-PROCESSING PROTEIN UTP23 HOMOLOG"/>
    <property type="match status" value="1"/>
</dbReference>
<proteinExistence type="predicted"/>
<dbReference type="EMBL" id="KF900517">
    <property type="protein sequence ID" value="AIE97820.1"/>
    <property type="molecule type" value="Genomic_DNA"/>
</dbReference>
<dbReference type="SUPFAM" id="SSF88723">
    <property type="entry name" value="PIN domain-like"/>
    <property type="match status" value="1"/>
</dbReference>
<organism evidence="2">
    <name type="scientific">uncultured marine thaumarchaeote KM3_03_B05</name>
    <dbReference type="NCBI Taxonomy" id="1455958"/>
    <lineage>
        <taxon>Archaea</taxon>
        <taxon>Nitrososphaerota</taxon>
        <taxon>environmental samples</taxon>
    </lineage>
</organism>
<accession>A0A075G1D0</accession>
<dbReference type="AlphaFoldDB" id="A0A075G1D0"/>
<dbReference type="Gene3D" id="3.40.50.1010">
    <property type="entry name" value="5'-nuclease"/>
    <property type="match status" value="1"/>
</dbReference>
<protein>
    <recommendedName>
        <fullName evidence="1">VapC9 PIN-like domain-containing protein</fullName>
    </recommendedName>
</protein>
<evidence type="ECO:0000313" key="2">
    <source>
        <dbReference type="EMBL" id="AIE97820.1"/>
    </source>
</evidence>
<dbReference type="Pfam" id="PF18477">
    <property type="entry name" value="PIN_9"/>
    <property type="match status" value="1"/>
</dbReference>
<dbReference type="InterPro" id="IPR041120">
    <property type="entry name" value="PIN_9"/>
</dbReference>
<dbReference type="InterPro" id="IPR029060">
    <property type="entry name" value="PIN-like_dom_sf"/>
</dbReference>